<organism evidence="2 3">
    <name type="scientific">Sphaerobolus stellatus (strain SS14)</name>
    <dbReference type="NCBI Taxonomy" id="990650"/>
    <lineage>
        <taxon>Eukaryota</taxon>
        <taxon>Fungi</taxon>
        <taxon>Dikarya</taxon>
        <taxon>Basidiomycota</taxon>
        <taxon>Agaricomycotina</taxon>
        <taxon>Agaricomycetes</taxon>
        <taxon>Phallomycetidae</taxon>
        <taxon>Geastrales</taxon>
        <taxon>Sphaerobolaceae</taxon>
        <taxon>Sphaerobolus</taxon>
    </lineage>
</organism>
<sequence length="98" mass="10953">MATKHPLHSSAPSTTSLRALGGESQKNLKARIKAAPFNEDAKEHRLIHSARLKLLRDISRWRSLQARHFPAISEADEVEMDPEGEIIGLPSDFVDLED</sequence>
<dbReference type="EMBL" id="KN837353">
    <property type="protein sequence ID" value="KIJ26894.1"/>
    <property type="molecule type" value="Genomic_DNA"/>
</dbReference>
<accession>A0A0C9TYI9</accession>
<reference evidence="2 3" key="1">
    <citation type="submission" date="2014-06" db="EMBL/GenBank/DDBJ databases">
        <title>Evolutionary Origins and Diversification of the Mycorrhizal Mutualists.</title>
        <authorList>
            <consortium name="DOE Joint Genome Institute"/>
            <consortium name="Mycorrhizal Genomics Consortium"/>
            <person name="Kohler A."/>
            <person name="Kuo A."/>
            <person name="Nagy L.G."/>
            <person name="Floudas D."/>
            <person name="Copeland A."/>
            <person name="Barry K.W."/>
            <person name="Cichocki N."/>
            <person name="Veneault-Fourrey C."/>
            <person name="LaButti K."/>
            <person name="Lindquist E.A."/>
            <person name="Lipzen A."/>
            <person name="Lundell T."/>
            <person name="Morin E."/>
            <person name="Murat C."/>
            <person name="Riley R."/>
            <person name="Ohm R."/>
            <person name="Sun H."/>
            <person name="Tunlid A."/>
            <person name="Henrissat B."/>
            <person name="Grigoriev I.V."/>
            <person name="Hibbett D.S."/>
            <person name="Martin F."/>
        </authorList>
    </citation>
    <scope>NUCLEOTIDE SEQUENCE [LARGE SCALE GENOMIC DNA]</scope>
    <source>
        <strain evidence="2 3">SS14</strain>
    </source>
</reference>
<evidence type="ECO:0000256" key="1">
    <source>
        <dbReference type="SAM" id="MobiDB-lite"/>
    </source>
</evidence>
<evidence type="ECO:0000313" key="2">
    <source>
        <dbReference type="EMBL" id="KIJ26894.1"/>
    </source>
</evidence>
<dbReference type="OrthoDB" id="3256058at2759"/>
<name>A0A0C9TYI9_SPHS4</name>
<protein>
    <submittedName>
        <fullName evidence="2">Uncharacterized protein</fullName>
    </submittedName>
</protein>
<gene>
    <name evidence="2" type="ORF">M422DRAFT_271992</name>
</gene>
<evidence type="ECO:0000313" key="3">
    <source>
        <dbReference type="Proteomes" id="UP000054279"/>
    </source>
</evidence>
<dbReference type="AlphaFoldDB" id="A0A0C9TYI9"/>
<proteinExistence type="predicted"/>
<dbReference type="Proteomes" id="UP000054279">
    <property type="component" value="Unassembled WGS sequence"/>
</dbReference>
<dbReference type="HOGENOM" id="CLU_2334987_0_0_1"/>
<feature type="region of interest" description="Disordered" evidence="1">
    <location>
        <begin position="1"/>
        <end position="25"/>
    </location>
</feature>
<keyword evidence="3" id="KW-1185">Reference proteome</keyword>